<dbReference type="AlphaFoldDB" id="A0A2A2EIR7"/>
<dbReference type="InterPro" id="IPR045857">
    <property type="entry name" value="O16G_dom_2"/>
</dbReference>
<evidence type="ECO:0000259" key="2">
    <source>
        <dbReference type="SMART" id="SM00642"/>
    </source>
</evidence>
<name>A0A2A2EIR7_9BIFI</name>
<proteinExistence type="inferred from homology"/>
<dbReference type="SUPFAM" id="SSF51011">
    <property type="entry name" value="Glycosyl hydrolase domain"/>
    <property type="match status" value="1"/>
</dbReference>
<sequence>MTVSMNTPVSWLQQAIFYEVYPSSFADANNDGIGDIPGITAHLDYIRDLGCNALWINPCFASPFRDGGYDVTDYTRVAERYGTNDDLVDLFAAAHARGMHVLLDLIPGHTSDEHPWFIASSEETQNLYTDRYIWTDLWITGGDNMPFIAGVYPRNGAAITNFFAFQPALNYGFAHPAKPWEQPALGDTALDTCGAMLDVMRFWLSRGADGFRVDMADSLVKHDDDGKPATIATWQYMFQQIHDEFPDAAFVSEWGHPDQSLDAGFDMDFYLDWRWDGVPNGYNLLLRNTDTPLLHDGDASYFNADSGAGIRAFLDEYLPRLKQAQDRGGYFDLITCNHDTARIAPRLSPHEIRLAYATMLLMPGVPFIYYGDEIGMRYRDLPTKEGGYTRTGSRTPMQWDSSKNDGFSQADADALYLPIDTSDGAPTVAAQINDGDSLWTAVHDTLALRAASPAFRPGAAFDVLFSSDERRSFVFKRTNDDVSAVVAVNPGRDTETIELPDGEGSDTRTVTLSYGAPTLDCTTLTLPPQSFAVLQ</sequence>
<feature type="domain" description="Glycosyl hydrolase family 13 catalytic" evidence="2">
    <location>
        <begin position="19"/>
        <end position="416"/>
    </location>
</feature>
<dbReference type="Gene3D" id="3.90.400.10">
    <property type="entry name" value="Oligo-1,6-glucosidase, Domain 2"/>
    <property type="match status" value="1"/>
</dbReference>
<dbReference type="GO" id="GO:0009313">
    <property type="term" value="P:oligosaccharide catabolic process"/>
    <property type="evidence" value="ECO:0007669"/>
    <property type="project" value="TreeGrafter"/>
</dbReference>
<comment type="similarity">
    <text evidence="1">Belongs to the glycosyl hydrolase 13 family.</text>
</comment>
<evidence type="ECO:0000256" key="1">
    <source>
        <dbReference type="ARBA" id="ARBA00008061"/>
    </source>
</evidence>
<dbReference type="EMBL" id="MVOH01000003">
    <property type="protein sequence ID" value="PAU68825.1"/>
    <property type="molecule type" value="Genomic_DNA"/>
</dbReference>
<dbReference type="SUPFAM" id="SSF51445">
    <property type="entry name" value="(Trans)glycosidases"/>
    <property type="match status" value="1"/>
</dbReference>
<gene>
    <name evidence="3" type="ORF">B1526_0252</name>
</gene>
<evidence type="ECO:0000313" key="4">
    <source>
        <dbReference type="Proteomes" id="UP000218399"/>
    </source>
</evidence>
<accession>A0A2A2EIR7</accession>
<protein>
    <submittedName>
        <fullName evidence="3">Alpha-amylase</fullName>
    </submittedName>
</protein>
<comment type="caution">
    <text evidence="3">The sequence shown here is derived from an EMBL/GenBank/DDBJ whole genome shotgun (WGS) entry which is preliminary data.</text>
</comment>
<evidence type="ECO:0000313" key="3">
    <source>
        <dbReference type="EMBL" id="PAU68825.1"/>
    </source>
</evidence>
<dbReference type="Proteomes" id="UP000218399">
    <property type="component" value="Unassembled WGS sequence"/>
</dbReference>
<dbReference type="RefSeq" id="WP_235606975.1">
    <property type="nucleotide sequence ID" value="NZ_MVOH01000003.1"/>
</dbReference>
<dbReference type="InterPro" id="IPR006047">
    <property type="entry name" value="GH13_cat_dom"/>
</dbReference>
<dbReference type="Gene3D" id="2.60.40.1180">
    <property type="entry name" value="Golgi alpha-mannosidase II"/>
    <property type="match status" value="1"/>
</dbReference>
<dbReference type="SMART" id="SM00642">
    <property type="entry name" value="Aamy"/>
    <property type="match status" value="1"/>
</dbReference>
<dbReference type="PANTHER" id="PTHR10357">
    <property type="entry name" value="ALPHA-AMYLASE FAMILY MEMBER"/>
    <property type="match status" value="1"/>
</dbReference>
<reference evidence="3 4" key="1">
    <citation type="journal article" date="2017" name="ISME J.">
        <title>Unveiling bifidobacterial biogeography across the mammalian branch of the tree of life.</title>
        <authorList>
            <person name="Milani C."/>
            <person name="Mangifesta M."/>
            <person name="Mancabelli L."/>
            <person name="Lugli G.A."/>
            <person name="James K."/>
            <person name="Duranti S."/>
            <person name="Turroni F."/>
            <person name="Ferrario C."/>
            <person name="Ossiprandi M.C."/>
            <person name="van Sinderen D."/>
            <person name="Ventura M."/>
        </authorList>
    </citation>
    <scope>NUCLEOTIDE SEQUENCE [LARGE SCALE GENOMIC DNA]</scope>
    <source>
        <strain evidence="4">Ham19E</strain>
    </source>
</reference>
<organism evidence="3 4">
    <name type="scientific">Bifidobacterium criceti</name>
    <dbReference type="NCBI Taxonomy" id="1960969"/>
    <lineage>
        <taxon>Bacteria</taxon>
        <taxon>Bacillati</taxon>
        <taxon>Actinomycetota</taxon>
        <taxon>Actinomycetes</taxon>
        <taxon>Bifidobacteriales</taxon>
        <taxon>Bifidobacteriaceae</taxon>
        <taxon>Bifidobacterium</taxon>
    </lineage>
</organism>
<dbReference type="PANTHER" id="PTHR10357:SF179">
    <property type="entry name" value="NEUTRAL AND BASIC AMINO ACID TRANSPORT PROTEIN RBAT"/>
    <property type="match status" value="1"/>
</dbReference>
<keyword evidence="4" id="KW-1185">Reference proteome</keyword>
<dbReference type="InterPro" id="IPR017853">
    <property type="entry name" value="GH"/>
</dbReference>
<dbReference type="GO" id="GO:0004556">
    <property type="term" value="F:alpha-amylase activity"/>
    <property type="evidence" value="ECO:0007669"/>
    <property type="project" value="TreeGrafter"/>
</dbReference>
<dbReference type="InterPro" id="IPR013780">
    <property type="entry name" value="Glyco_hydro_b"/>
</dbReference>
<dbReference type="Pfam" id="PF00128">
    <property type="entry name" value="Alpha-amylase"/>
    <property type="match status" value="1"/>
</dbReference>
<dbReference type="Gene3D" id="3.20.20.80">
    <property type="entry name" value="Glycosidases"/>
    <property type="match status" value="1"/>
</dbReference>